<feature type="signal peptide" evidence="1">
    <location>
        <begin position="1"/>
        <end position="19"/>
    </location>
</feature>
<reference evidence="2 3" key="1">
    <citation type="submission" date="2024-04" db="EMBL/GenBank/DDBJ databases">
        <title>WGS of bacteria from Torrens River.</title>
        <authorList>
            <person name="Wyrsch E.R."/>
            <person name="Drigo B."/>
        </authorList>
    </citation>
    <scope>NUCLEOTIDE SEQUENCE [LARGE SCALE GENOMIC DNA]</scope>
    <source>
        <strain evidence="2 3">TWI391</strain>
    </source>
</reference>
<keyword evidence="3" id="KW-1185">Reference proteome</keyword>
<evidence type="ECO:0000313" key="3">
    <source>
        <dbReference type="Proteomes" id="UP001409291"/>
    </source>
</evidence>
<comment type="caution">
    <text evidence="2">The sequence shown here is derived from an EMBL/GenBank/DDBJ whole genome shotgun (WGS) entry which is preliminary data.</text>
</comment>
<evidence type="ECO:0000313" key="2">
    <source>
        <dbReference type="EMBL" id="MEN5379837.1"/>
    </source>
</evidence>
<sequence>MKRLFIILCCILFVFIACDNQRKGAEAVKDKQDHQSATLHELSGAYSGVMPCADCDGIETVLKLNQNFSYSYTSKYLNKSDEVFVKDGKWKFENNVITLEGVDYKFKLGEKAKLWQLDLSGNEIVGELAENYKLEKLTQ</sequence>
<organism evidence="2 3">
    <name type="scientific">Sphingobacterium kitahiroshimense</name>
    <dbReference type="NCBI Taxonomy" id="470446"/>
    <lineage>
        <taxon>Bacteria</taxon>
        <taxon>Pseudomonadati</taxon>
        <taxon>Bacteroidota</taxon>
        <taxon>Sphingobacteriia</taxon>
        <taxon>Sphingobacteriales</taxon>
        <taxon>Sphingobacteriaceae</taxon>
        <taxon>Sphingobacterium</taxon>
    </lineage>
</organism>
<gene>
    <name evidence="2" type="ORF">ABE541_21400</name>
</gene>
<keyword evidence="1" id="KW-0732">Signal</keyword>
<feature type="chain" id="PRO_5045688500" evidence="1">
    <location>
        <begin position="20"/>
        <end position="139"/>
    </location>
</feature>
<name>A0ABV0C2J5_9SPHI</name>
<dbReference type="Proteomes" id="UP001409291">
    <property type="component" value="Unassembled WGS sequence"/>
</dbReference>
<dbReference type="PROSITE" id="PS51257">
    <property type="entry name" value="PROKAR_LIPOPROTEIN"/>
    <property type="match status" value="1"/>
</dbReference>
<dbReference type="Pfam" id="PF04170">
    <property type="entry name" value="NlpE"/>
    <property type="match status" value="1"/>
</dbReference>
<accession>A0ABV0C2J5</accession>
<dbReference type="Gene3D" id="2.40.128.640">
    <property type="match status" value="1"/>
</dbReference>
<proteinExistence type="predicted"/>
<evidence type="ECO:0000256" key="1">
    <source>
        <dbReference type="SAM" id="SignalP"/>
    </source>
</evidence>
<dbReference type="EMBL" id="JBDJNQ010000012">
    <property type="protein sequence ID" value="MEN5379837.1"/>
    <property type="molecule type" value="Genomic_DNA"/>
</dbReference>
<protein>
    <submittedName>
        <fullName evidence="2">Copper resistance protein NlpE</fullName>
    </submittedName>
</protein>
<dbReference type="RefSeq" id="WP_132844550.1">
    <property type="nucleotide sequence ID" value="NZ_JBDJLH010000009.1"/>
</dbReference>
<dbReference type="InterPro" id="IPR007298">
    <property type="entry name" value="Cu-R_lipoprotein_NlpE"/>
</dbReference>